<dbReference type="HOGENOM" id="CLU_017692_1_3_10"/>
<reference evidence="4 5" key="1">
    <citation type="submission" date="2013-08" db="EMBL/GenBank/DDBJ databases">
        <authorList>
            <person name="Weinstock G."/>
            <person name="Sodergren E."/>
            <person name="Wylie T."/>
            <person name="Fulton L."/>
            <person name="Fulton R."/>
            <person name="Fronick C."/>
            <person name="O'Laughlin M."/>
            <person name="Godfrey J."/>
            <person name="Miner T."/>
            <person name="Herter B."/>
            <person name="Appelbaum E."/>
            <person name="Cordes M."/>
            <person name="Lek S."/>
            <person name="Wollam A."/>
            <person name="Pepin K.H."/>
            <person name="Palsikar V.B."/>
            <person name="Mitreva M."/>
            <person name="Wilson R.K."/>
        </authorList>
    </citation>
    <scope>NUCLEOTIDE SEQUENCE [LARGE SCALE GENOMIC DNA]</scope>
    <source>
        <strain evidence="4 5">ATCC 15930</strain>
    </source>
</reference>
<dbReference type="Proteomes" id="UP000027442">
    <property type="component" value="Unassembled WGS sequence"/>
</dbReference>
<dbReference type="GO" id="GO:0004185">
    <property type="term" value="F:serine-type carboxypeptidase activity"/>
    <property type="evidence" value="ECO:0007669"/>
    <property type="project" value="InterPro"/>
</dbReference>
<keyword evidence="4" id="KW-0121">Carboxypeptidase</keyword>
<organism evidence="4 5">
    <name type="scientific">Hoylesella loescheii DSM 19665 = JCM 12249 = ATCC 15930</name>
    <dbReference type="NCBI Taxonomy" id="1122985"/>
    <lineage>
        <taxon>Bacteria</taxon>
        <taxon>Pseudomonadati</taxon>
        <taxon>Bacteroidota</taxon>
        <taxon>Bacteroidia</taxon>
        <taxon>Bacteroidales</taxon>
        <taxon>Prevotellaceae</taxon>
        <taxon>Hoylesella</taxon>
    </lineage>
</organism>
<dbReference type="GO" id="GO:0000270">
    <property type="term" value="P:peptidoglycan metabolic process"/>
    <property type="evidence" value="ECO:0007669"/>
    <property type="project" value="TreeGrafter"/>
</dbReference>
<dbReference type="GO" id="GO:0006508">
    <property type="term" value="P:proteolysis"/>
    <property type="evidence" value="ECO:0007669"/>
    <property type="project" value="InterPro"/>
</dbReference>
<dbReference type="SUPFAM" id="SSF56601">
    <property type="entry name" value="beta-lactamase/transpeptidase-like"/>
    <property type="match status" value="1"/>
</dbReference>
<gene>
    <name evidence="4" type="ORF">HMPREF1991_03184</name>
</gene>
<evidence type="ECO:0000256" key="3">
    <source>
        <dbReference type="SAM" id="SignalP"/>
    </source>
</evidence>
<dbReference type="RefSeq" id="WP_018967553.1">
    <property type="nucleotide sequence ID" value="NZ_KB899215.1"/>
</dbReference>
<dbReference type="AlphaFoldDB" id="A0A069QDM8"/>
<accession>A0A069QDM8</accession>
<feature type="signal peptide" evidence="3">
    <location>
        <begin position="1"/>
        <end position="24"/>
    </location>
</feature>
<evidence type="ECO:0000256" key="2">
    <source>
        <dbReference type="ARBA" id="ARBA00022801"/>
    </source>
</evidence>
<evidence type="ECO:0000313" key="4">
    <source>
        <dbReference type="EMBL" id="KDR50742.1"/>
    </source>
</evidence>
<dbReference type="PANTHER" id="PTHR30023:SF0">
    <property type="entry name" value="PENICILLIN-SENSITIVE CARBOXYPEPTIDASE A"/>
    <property type="match status" value="1"/>
</dbReference>
<proteinExistence type="inferred from homology"/>
<keyword evidence="2" id="KW-0378">Hydrolase</keyword>
<name>A0A069QDM8_HOYLO</name>
<comment type="caution">
    <text evidence="4">The sequence shown here is derived from an EMBL/GenBank/DDBJ whole genome shotgun (WGS) entry which is preliminary data.</text>
</comment>
<evidence type="ECO:0000313" key="5">
    <source>
        <dbReference type="Proteomes" id="UP000027442"/>
    </source>
</evidence>
<dbReference type="eggNOG" id="COG2027">
    <property type="taxonomic scope" value="Bacteria"/>
</dbReference>
<comment type="similarity">
    <text evidence="1">Belongs to the peptidase S13 family.</text>
</comment>
<dbReference type="NCBIfam" id="TIGR00666">
    <property type="entry name" value="PBP4"/>
    <property type="match status" value="1"/>
</dbReference>
<dbReference type="Gene3D" id="3.40.710.10">
    <property type="entry name" value="DD-peptidase/beta-lactamase superfamily"/>
    <property type="match status" value="1"/>
</dbReference>
<dbReference type="EMBL" id="JNGW01000140">
    <property type="protein sequence ID" value="KDR50742.1"/>
    <property type="molecule type" value="Genomic_DNA"/>
</dbReference>
<dbReference type="PRINTS" id="PR00922">
    <property type="entry name" value="DADACBPTASE3"/>
</dbReference>
<sequence>MMKLKNKYALVFLLAWLMALPMMGQVEKDVTDDDDETVAATDTLSTDSLSVDTLTTDSLLPWPQSVKARIDRLLQADMLRTSQLGLMVYDLDADSAIYRFNEYQTMRPASTMKVITAIAALDKLGGSHQFKTELCYTGSIENRTLTGNVYCVGGFDPRFNADDMHAFVESLQKMGVDTIRGTLYADKSMKTTDLLGKGWCWDDDNPVLSALVYTRKDVFMDRFMQELRKAGIVLDAFTATGQRPQDATCICTRFHTMDQILMRMMKESDNLYAEAMFYQIAAATGNKPATAKNAAQVVKRLISKLGLNAAAYKVADGSGLSLYNYVSAELEVAMLRYAFRNDNIYLHLSPSLPIAGIDGTLKSRMKGVFTRGNVRAKTGSVTGVFSLAGYCTAANGHRLCFAIINQGVMHGRNARAFQDRVCTALCQP</sequence>
<feature type="chain" id="PRO_5001665151" evidence="3">
    <location>
        <begin position="25"/>
        <end position="428"/>
    </location>
</feature>
<protein>
    <submittedName>
        <fullName evidence="4">D-alanyl-D-alanine carboxypeptidase/D-alanyl-D-alanine-endopeptidase</fullName>
    </submittedName>
</protein>
<keyword evidence="4" id="KW-0645">Protease</keyword>
<dbReference type="PATRIC" id="fig|1122985.7.peg.3300"/>
<evidence type="ECO:0000256" key="1">
    <source>
        <dbReference type="ARBA" id="ARBA00006096"/>
    </source>
</evidence>
<dbReference type="Gene3D" id="3.50.80.20">
    <property type="entry name" value="D-Ala-D-Ala carboxypeptidase C, peptidase S13"/>
    <property type="match status" value="1"/>
</dbReference>
<keyword evidence="5" id="KW-1185">Reference proteome</keyword>
<dbReference type="PANTHER" id="PTHR30023">
    <property type="entry name" value="D-ALANYL-D-ALANINE CARBOXYPEPTIDASE"/>
    <property type="match status" value="1"/>
</dbReference>
<dbReference type="InterPro" id="IPR012338">
    <property type="entry name" value="Beta-lactam/transpept-like"/>
</dbReference>
<dbReference type="Pfam" id="PF02113">
    <property type="entry name" value="Peptidase_S13"/>
    <property type="match status" value="2"/>
</dbReference>
<keyword evidence="3" id="KW-0732">Signal</keyword>
<dbReference type="InterPro" id="IPR000667">
    <property type="entry name" value="Peptidase_S13"/>
</dbReference>